<feature type="transmembrane region" description="Helical" evidence="3">
    <location>
        <begin position="12"/>
        <end position="37"/>
    </location>
</feature>
<evidence type="ECO:0000256" key="1">
    <source>
        <dbReference type="ARBA" id="ARBA00006484"/>
    </source>
</evidence>
<dbReference type="PRINTS" id="PR00080">
    <property type="entry name" value="SDRFAMILY"/>
</dbReference>
<keyword evidence="6" id="KW-1185">Reference proteome</keyword>
<feature type="domain" description="Ketoreductase" evidence="4">
    <location>
        <begin position="10"/>
        <end position="193"/>
    </location>
</feature>
<dbReference type="Proteomes" id="UP000183447">
    <property type="component" value="Unassembled WGS sequence"/>
</dbReference>
<proteinExistence type="inferred from homology"/>
<dbReference type="InterPro" id="IPR002347">
    <property type="entry name" value="SDR_fam"/>
</dbReference>
<keyword evidence="3" id="KW-0472">Membrane</keyword>
<dbReference type="AlphaFoldDB" id="A0A1K2HX97"/>
<dbReference type="InterPro" id="IPR051122">
    <property type="entry name" value="SDR_DHRS6-like"/>
</dbReference>
<keyword evidence="3" id="KW-1133">Transmembrane helix</keyword>
<protein>
    <submittedName>
        <fullName evidence="5">3-oxoacyl-[acyl-carrier protein] reductase</fullName>
    </submittedName>
</protein>
<dbReference type="PROSITE" id="PS00061">
    <property type="entry name" value="ADH_SHORT"/>
    <property type="match status" value="1"/>
</dbReference>
<dbReference type="CDD" id="cd05233">
    <property type="entry name" value="SDR_c"/>
    <property type="match status" value="1"/>
</dbReference>
<dbReference type="Pfam" id="PF13561">
    <property type="entry name" value="adh_short_C2"/>
    <property type="match status" value="1"/>
</dbReference>
<dbReference type="InterPro" id="IPR020904">
    <property type="entry name" value="Sc_DH/Rdtase_CS"/>
</dbReference>
<gene>
    <name evidence="5" type="ORF">SAMN02983003_1909</name>
</gene>
<name>A0A1K2HX97_9HYPH</name>
<evidence type="ECO:0000313" key="6">
    <source>
        <dbReference type="Proteomes" id="UP000183447"/>
    </source>
</evidence>
<dbReference type="GO" id="GO:0016491">
    <property type="term" value="F:oxidoreductase activity"/>
    <property type="evidence" value="ECO:0007669"/>
    <property type="project" value="UniProtKB-KW"/>
</dbReference>
<dbReference type="RefSeq" id="WP_072341981.1">
    <property type="nucleotide sequence ID" value="NZ_FPKU01000002.1"/>
</dbReference>
<keyword evidence="3" id="KW-0812">Transmembrane</keyword>
<comment type="similarity">
    <text evidence="1">Belongs to the short-chain dehydrogenases/reductases (SDR) family.</text>
</comment>
<dbReference type="OrthoDB" id="9803333at2"/>
<organism evidence="5 6">
    <name type="scientific">Devosia enhydra</name>
    <dbReference type="NCBI Taxonomy" id="665118"/>
    <lineage>
        <taxon>Bacteria</taxon>
        <taxon>Pseudomonadati</taxon>
        <taxon>Pseudomonadota</taxon>
        <taxon>Alphaproteobacteria</taxon>
        <taxon>Hyphomicrobiales</taxon>
        <taxon>Devosiaceae</taxon>
        <taxon>Devosia</taxon>
    </lineage>
</organism>
<dbReference type="EMBL" id="FPKU01000002">
    <property type="protein sequence ID" value="SFZ84258.1"/>
    <property type="molecule type" value="Genomic_DNA"/>
</dbReference>
<evidence type="ECO:0000259" key="4">
    <source>
        <dbReference type="SMART" id="SM00822"/>
    </source>
</evidence>
<reference evidence="5 6" key="1">
    <citation type="submission" date="2016-11" db="EMBL/GenBank/DDBJ databases">
        <authorList>
            <person name="Jaros S."/>
            <person name="Januszkiewicz K."/>
            <person name="Wedrychowicz H."/>
        </authorList>
    </citation>
    <scope>NUCLEOTIDE SEQUENCE [LARGE SCALE GENOMIC DNA]</scope>
    <source>
        <strain evidence="5 6">ATCC 23634</strain>
    </source>
</reference>
<dbReference type="Gene3D" id="3.40.50.720">
    <property type="entry name" value="NAD(P)-binding Rossmann-like Domain"/>
    <property type="match status" value="1"/>
</dbReference>
<dbReference type="SMART" id="SM00822">
    <property type="entry name" value="PKS_KR"/>
    <property type="match status" value="1"/>
</dbReference>
<evidence type="ECO:0000313" key="5">
    <source>
        <dbReference type="EMBL" id="SFZ84258.1"/>
    </source>
</evidence>
<dbReference type="PANTHER" id="PTHR43477:SF1">
    <property type="entry name" value="DIHYDROANTICAPSIN 7-DEHYDROGENASE"/>
    <property type="match status" value="1"/>
</dbReference>
<dbReference type="FunFam" id="3.40.50.720:FF:000084">
    <property type="entry name" value="Short-chain dehydrogenase reductase"/>
    <property type="match status" value="1"/>
</dbReference>
<dbReference type="PANTHER" id="PTHR43477">
    <property type="entry name" value="DIHYDROANTICAPSIN 7-DEHYDROGENASE"/>
    <property type="match status" value="1"/>
</dbReference>
<keyword evidence="2" id="KW-0560">Oxidoreductase</keyword>
<dbReference type="PRINTS" id="PR00081">
    <property type="entry name" value="GDHRDH"/>
</dbReference>
<evidence type="ECO:0000256" key="3">
    <source>
        <dbReference type="SAM" id="Phobius"/>
    </source>
</evidence>
<dbReference type="InterPro" id="IPR057326">
    <property type="entry name" value="KR_dom"/>
</dbReference>
<evidence type="ECO:0000256" key="2">
    <source>
        <dbReference type="ARBA" id="ARBA00023002"/>
    </source>
</evidence>
<dbReference type="STRING" id="665118.SAMN02983003_1909"/>
<sequence>MAQLTATLPGRVLVTGAAGGIGLAVAEALIAAGVSVIGSDRRERPEGIACDWIAADVATPAGRAAIAEAAGSIDGLVLTAGIIDAKGWAESDEAEAERILAVNLLAPFFLVRALDRLIADAGAIVVIGSIAATRGSPLTPIYAASKAGLHNLSASLALALAPRGIRVNVVAPGLIDTPLTDALNDRLAGIKGLSVDEIGRERVAGIPMGRMGTSREVADAVLHLLSDGARYTTGATLYPTGGVMAGAI</sequence>
<accession>A0A1K2HX97</accession>
<dbReference type="SUPFAM" id="SSF51735">
    <property type="entry name" value="NAD(P)-binding Rossmann-fold domains"/>
    <property type="match status" value="1"/>
</dbReference>
<dbReference type="InterPro" id="IPR036291">
    <property type="entry name" value="NAD(P)-bd_dom_sf"/>
</dbReference>